<name>A0A822YF67_NELNU</name>
<dbReference type="Proteomes" id="UP000607653">
    <property type="component" value="Unassembled WGS sequence"/>
</dbReference>
<gene>
    <name evidence="2" type="ORF">HUJ06_029646</name>
</gene>
<accession>A0A822YF67</accession>
<keyword evidence="1" id="KW-0732">Signal</keyword>
<proteinExistence type="predicted"/>
<evidence type="ECO:0000313" key="3">
    <source>
        <dbReference type="Proteomes" id="UP000607653"/>
    </source>
</evidence>
<organism evidence="2 3">
    <name type="scientific">Nelumbo nucifera</name>
    <name type="common">Sacred lotus</name>
    <dbReference type="NCBI Taxonomy" id="4432"/>
    <lineage>
        <taxon>Eukaryota</taxon>
        <taxon>Viridiplantae</taxon>
        <taxon>Streptophyta</taxon>
        <taxon>Embryophyta</taxon>
        <taxon>Tracheophyta</taxon>
        <taxon>Spermatophyta</taxon>
        <taxon>Magnoliopsida</taxon>
        <taxon>Proteales</taxon>
        <taxon>Nelumbonaceae</taxon>
        <taxon>Nelumbo</taxon>
    </lineage>
</organism>
<sequence length="43" mass="4852">MRMRVFLGVWLSFPRFGVSTGDVCSVLFQVGNSVVYMFGFRAS</sequence>
<dbReference type="EMBL" id="DUZY01000002">
    <property type="protein sequence ID" value="DAD28178.1"/>
    <property type="molecule type" value="Genomic_DNA"/>
</dbReference>
<feature type="signal peptide" evidence="1">
    <location>
        <begin position="1"/>
        <end position="21"/>
    </location>
</feature>
<evidence type="ECO:0000313" key="2">
    <source>
        <dbReference type="EMBL" id="DAD28178.1"/>
    </source>
</evidence>
<protein>
    <submittedName>
        <fullName evidence="2">Uncharacterized protein</fullName>
    </submittedName>
</protein>
<evidence type="ECO:0000256" key="1">
    <source>
        <dbReference type="SAM" id="SignalP"/>
    </source>
</evidence>
<keyword evidence="3" id="KW-1185">Reference proteome</keyword>
<comment type="caution">
    <text evidence="2">The sequence shown here is derived from an EMBL/GenBank/DDBJ whole genome shotgun (WGS) entry which is preliminary data.</text>
</comment>
<dbReference type="AlphaFoldDB" id="A0A822YF67"/>
<reference evidence="2 3" key="1">
    <citation type="journal article" date="2020" name="Mol. Biol. Evol.">
        <title>Distinct Expression and Methylation Patterns for Genes with Different Fates following a Single Whole-Genome Duplication in Flowering Plants.</title>
        <authorList>
            <person name="Shi T."/>
            <person name="Rahmani R.S."/>
            <person name="Gugger P.F."/>
            <person name="Wang M."/>
            <person name="Li H."/>
            <person name="Zhang Y."/>
            <person name="Li Z."/>
            <person name="Wang Q."/>
            <person name="Van de Peer Y."/>
            <person name="Marchal K."/>
            <person name="Chen J."/>
        </authorList>
    </citation>
    <scope>NUCLEOTIDE SEQUENCE [LARGE SCALE GENOMIC DNA]</scope>
    <source>
        <tissue evidence="2">Leaf</tissue>
    </source>
</reference>
<feature type="chain" id="PRO_5032652869" evidence="1">
    <location>
        <begin position="22"/>
        <end position="43"/>
    </location>
</feature>